<name>A0A7J6M4V9_PERCH</name>
<proteinExistence type="predicted"/>
<feature type="compositionally biased region" description="Low complexity" evidence="1">
    <location>
        <begin position="714"/>
        <end position="809"/>
    </location>
</feature>
<keyword evidence="3" id="KW-1185">Reference proteome</keyword>
<comment type="caution">
    <text evidence="2">The sequence shown here is derived from an EMBL/GenBank/DDBJ whole genome shotgun (WGS) entry which is preliminary data.</text>
</comment>
<dbReference type="OrthoDB" id="126772at2759"/>
<gene>
    <name evidence="2" type="ORF">FOL47_004067</name>
</gene>
<evidence type="ECO:0000256" key="1">
    <source>
        <dbReference type="SAM" id="MobiDB-lite"/>
    </source>
</evidence>
<dbReference type="AlphaFoldDB" id="A0A7J6M4V9"/>
<evidence type="ECO:0000313" key="2">
    <source>
        <dbReference type="EMBL" id="KAF4666466.1"/>
    </source>
</evidence>
<feature type="compositionally biased region" description="Polar residues" evidence="1">
    <location>
        <begin position="75"/>
        <end position="86"/>
    </location>
</feature>
<evidence type="ECO:0000313" key="3">
    <source>
        <dbReference type="Proteomes" id="UP000591131"/>
    </source>
</evidence>
<reference evidence="2 3" key="1">
    <citation type="submission" date="2020-04" db="EMBL/GenBank/DDBJ databases">
        <title>Perkinsus chesapeaki whole genome sequence.</title>
        <authorList>
            <person name="Bogema D.R."/>
        </authorList>
    </citation>
    <scope>NUCLEOTIDE SEQUENCE [LARGE SCALE GENOMIC DNA]</scope>
    <source>
        <strain evidence="2">ATCC PRA-425</strain>
    </source>
</reference>
<feature type="region of interest" description="Disordered" evidence="1">
    <location>
        <begin position="70"/>
        <end position="174"/>
    </location>
</feature>
<feature type="region of interest" description="Disordered" evidence="1">
    <location>
        <begin position="702"/>
        <end position="813"/>
    </location>
</feature>
<dbReference type="Proteomes" id="UP000591131">
    <property type="component" value="Unassembled WGS sequence"/>
</dbReference>
<dbReference type="PANTHER" id="PTHR33472">
    <property type="entry name" value="OS01G0106600 PROTEIN"/>
    <property type="match status" value="1"/>
</dbReference>
<dbReference type="PANTHER" id="PTHR33472:SF28">
    <property type="entry name" value="BROMO AND FHA DOMAIN-CONTAINING PROTEIN DDB_G0267958"/>
    <property type="match status" value="1"/>
</dbReference>
<dbReference type="EMBL" id="JAAPAO010000234">
    <property type="protein sequence ID" value="KAF4666466.1"/>
    <property type="molecule type" value="Genomic_DNA"/>
</dbReference>
<feature type="non-terminal residue" evidence="2">
    <location>
        <position position="1"/>
    </location>
</feature>
<protein>
    <submittedName>
        <fullName evidence="2">Uncharacterized protein</fullName>
    </submittedName>
</protein>
<accession>A0A7J6M4V9</accession>
<sequence length="918" mass="97307">MIWSVSATEDPCAQMCSYVEGCANSKYDSYCKSWQSPSVCFGLAKKADGSICFEPEDADCVGEPIACGEEPTAAPGSSTAEYTTEISGSSTVTAGSSTAESTTEMSGSTTVTAGSSTAESTTETSGSTSVTGGSSTTETSGSTTVIGSTPSQSSTISSAVPLTTSDSSSPADPTQLEVASTVDFLLTRLDNSVCHVIDIERWNVKIVENLKSSSYGDRILIGADYYFAPKDWTVPKCSLILIGPSLRVTPLRIRQLAGDQNAFSAALFFDEHVCAGNPLQDAKLPSQSIPCQRLLETWRHVSNAAMSAVANTTYRLASGVRRALMHDPVVPANVVSDGNCENFRKGHDYISPAQCHLDQYIRNIFSMKGGDSKARFFVDISVGDSPFQGSISFMLEKCQGWTGLCVLSGANPELEKRWDSFRAYRSCRVLDHSVAPVSRAVSEDRLISRMETDSRGAYRLGDLLQQADMTAPKTIEVLIVDVAASQNEVAIIAGINLADFDIKIIIVKLKQENSKGSPALGQTSLLCRGMLDELGSRDRLLLRANCLSPHTKLATANFVLVAGLRQRQLNSQFFVHFVIKMKFAIATAATISVAIAGQCTQEDHDFWTSYGQTYSNFLAGCGQKAWGDAKGTTKCLVEDPMNKLTPSCAQCFGDSVECGRGSCMFSCIAGPATSKCLKCIHGSDCDDKLYACTGYPANEMPPDPTGEVKTLPVTTAAPTTTTTTTTTPTTTTTTTTTTTPTTTTTTTTTTPTTTTTTTTAPTTTTSTTTTPTTTTTTTTAPTTTTTTTTPTTTSTSTTAAPTTTTATSPLPEDKCSTSDHDLWASYGQAYSNFIAYCGLQSFGDAKATTTCIEQSGLSDSCSACFGQSVQCGRDVCMMSCIAGPATDKCLNCIAKTECNPDLYKCTGYDASQMPPNPT</sequence>
<feature type="compositionally biased region" description="Low complexity" evidence="1">
    <location>
        <begin position="87"/>
        <end position="174"/>
    </location>
</feature>
<organism evidence="2 3">
    <name type="scientific">Perkinsus chesapeaki</name>
    <name type="common">Clam parasite</name>
    <name type="synonym">Perkinsus andrewsi</name>
    <dbReference type="NCBI Taxonomy" id="330153"/>
    <lineage>
        <taxon>Eukaryota</taxon>
        <taxon>Sar</taxon>
        <taxon>Alveolata</taxon>
        <taxon>Perkinsozoa</taxon>
        <taxon>Perkinsea</taxon>
        <taxon>Perkinsida</taxon>
        <taxon>Perkinsidae</taxon>
        <taxon>Perkinsus</taxon>
    </lineage>
</organism>